<dbReference type="EMBL" id="CM043015">
    <property type="protein sequence ID" value="KAI4470718.1"/>
    <property type="molecule type" value="Genomic_DNA"/>
</dbReference>
<name>A0ACB9TVC8_HOLOL</name>
<evidence type="ECO:0000313" key="2">
    <source>
        <dbReference type="Proteomes" id="UP001056778"/>
    </source>
</evidence>
<organism evidence="1 2">
    <name type="scientific">Holotrichia oblita</name>
    <name type="common">Chafer beetle</name>
    <dbReference type="NCBI Taxonomy" id="644536"/>
    <lineage>
        <taxon>Eukaryota</taxon>
        <taxon>Metazoa</taxon>
        <taxon>Ecdysozoa</taxon>
        <taxon>Arthropoda</taxon>
        <taxon>Hexapoda</taxon>
        <taxon>Insecta</taxon>
        <taxon>Pterygota</taxon>
        <taxon>Neoptera</taxon>
        <taxon>Endopterygota</taxon>
        <taxon>Coleoptera</taxon>
        <taxon>Polyphaga</taxon>
        <taxon>Scarabaeiformia</taxon>
        <taxon>Scarabaeidae</taxon>
        <taxon>Melolonthinae</taxon>
        <taxon>Holotrichia</taxon>
    </lineage>
</organism>
<reference evidence="1" key="1">
    <citation type="submission" date="2022-04" db="EMBL/GenBank/DDBJ databases">
        <title>Chromosome-scale genome assembly of Holotrichia oblita Faldermann.</title>
        <authorList>
            <person name="Rongchong L."/>
        </authorList>
    </citation>
    <scope>NUCLEOTIDE SEQUENCE</scope>
    <source>
        <strain evidence="1">81SQS9</strain>
    </source>
</reference>
<keyword evidence="2" id="KW-1185">Reference proteome</keyword>
<proteinExistence type="predicted"/>
<sequence>MADVDKVIPENGETAPQKTVKQLEKEAKKQAKLDKLKQKLEKQNTAPAKKDISEKKEKKKEIKQDIIYDVPTEVGTKKCVSNSLPDTYSPKYVEAAWYPWWEKEAFFKPEYGRKSILEPNSKGVYTIIIPPPNVTGSLHLGHALANSIQDSLIRWNRMRGKTTLWNPGCDHAGIATQVVVEKKLWREEKKTRHDLGREKFIQKIWEWKEQKGVRIYHQLRQMGTSYDWDRAAFTMDPKLCKAVTEAFVRLHDEGTIYRSKRLVNWSCTLKSAISDIEVDKIELSGRTMLSVPNYDQKIEFGVLVSFAYPVENSNEKIVVATTRVETMLGDTAIAVHPDDNRYTHLHGKFVIHPFCKRKLPIVTHEFVERDFGTGAVKITPAHDPNDYEVGMRYNLPFVTIFDDSGFIQGDCGEFTGMKRFDARQAITEALKEKGLYVETKSNPMVVPVCNRSKDIVEPMLKPQWYVKCDDMAANAIKAVSTGELKIIPEMHIKTWYHWMEGIRDWCISRQLWWGHRIPAYYVTFRDNSSEVGGESENKNWVSGRTAEEALEKASKKFKTPPENIVLVQDEDVLDTWFSSGLFPFSIFGWPETTDDLAVFYPSSVLETGHDILFFWVARMVFFGQKLLGKLPFKEVYLHPIVRDAHGRKMSKSLGNVIDPMDVIYGISLENLHEQLYDGNLDPKEIEKAKLGQKQDYPEGIPECGTDALRFALCAICSGRDINLDILREYLKPVFSNGNADIVKTAQVTLYRALETSLRLLSPFMPFITEELYQRLPRPKTIAETIPSICISPYPAEEESLWKNEIIEKEVEFIQKIGKSIRSTRSDYNLPNKTKTEAFITCGDLKTQEIVDKYIPLLQTLSYCSNIESNTAPPNGCTVITVSDKCEVNLLLKGLIDPNKEIMRMQKKIDFLVGSKIKLDQARATLDYESKVPLDIQQSNIEKLTQISVELERLQCALESLKLM</sequence>
<gene>
    <name evidence="1" type="ORF">MML48_1g00282</name>
</gene>
<dbReference type="Proteomes" id="UP001056778">
    <property type="component" value="Chromosome 1"/>
</dbReference>
<protein>
    <submittedName>
        <fullName evidence="1">Valyl-trna synthetase</fullName>
    </submittedName>
</protein>
<evidence type="ECO:0000313" key="1">
    <source>
        <dbReference type="EMBL" id="KAI4470718.1"/>
    </source>
</evidence>
<comment type="caution">
    <text evidence="1">The sequence shown here is derived from an EMBL/GenBank/DDBJ whole genome shotgun (WGS) entry which is preliminary data.</text>
</comment>
<accession>A0ACB9TVC8</accession>